<accession>A0ACB9YYE7</accession>
<proteinExistence type="predicted"/>
<dbReference type="EMBL" id="MU393498">
    <property type="protein sequence ID" value="KAI4863750.1"/>
    <property type="molecule type" value="Genomic_DNA"/>
</dbReference>
<gene>
    <name evidence="1" type="ORF">F4820DRAFT_426100</name>
</gene>
<protein>
    <submittedName>
        <fullName evidence="1">Uncharacterized protein</fullName>
    </submittedName>
</protein>
<name>A0ACB9YYE7_9PEZI</name>
<comment type="caution">
    <text evidence="1">The sequence shown here is derived from an EMBL/GenBank/DDBJ whole genome shotgun (WGS) entry which is preliminary data.</text>
</comment>
<evidence type="ECO:0000313" key="1">
    <source>
        <dbReference type="EMBL" id="KAI4863750.1"/>
    </source>
</evidence>
<evidence type="ECO:0000313" key="2">
    <source>
        <dbReference type="Proteomes" id="UP001497700"/>
    </source>
</evidence>
<sequence>MYTTLDDSVDPSDGSYGLPSFSSPSVERFNNSGLHAGNHTFDDTSFPLNTSFDTISPSSLDLYHTSHDDSCVDKCVGTYNMQGVQRGMLAPSFNARMRFTTFHPYQLPASHGFQVPSQTFNMLYQNPIPDMGLRYGLDHSVRPTHQAPNNQLLIGNNFNAADLGNSQYRASDDNASVNCSNVSCQSDCCSTQPCQEEACSQNGTPCDDLDCLNELDDASGAFHMWDMNTNINQGWSPPMQPQMNPSLHNQPCNHTNTEHDVAITLSDLRAPGTTNVPQQQQLALPQYDCHLTETPNLQASPVSQLPLRQRPRSSVSTATDLGSTPPALEESVEAPADTNLFVCRWKITSESPRALKQICGRICSDSASLHKHLDEDHSCLLTSKTGYICAWDDCSREKGKGFPSRNKLTRHIATHSGYKPYECEMCGESFSAQQALDQHVRTHTGEKPYMCDAEGCGKSFKQKSALTMHKRTHTGEKPLQCQVCGKSFGESSNLSKHRKIHEGDAKYKCDVPGCTSKFIRVDQLRRHQARHDRTKKKRKARQPASLTPTPTPTPVTSPEALQEPFHNNMEHMDQLSLDQAAPV</sequence>
<reference evidence="1 2" key="1">
    <citation type="journal article" date="2022" name="New Phytol.">
        <title>Ecological generalism drives hyperdiversity of secondary metabolite gene clusters in xylarialean endophytes.</title>
        <authorList>
            <person name="Franco M.E.E."/>
            <person name="Wisecaver J.H."/>
            <person name="Arnold A.E."/>
            <person name="Ju Y.M."/>
            <person name="Slot J.C."/>
            <person name="Ahrendt S."/>
            <person name="Moore L.P."/>
            <person name="Eastman K.E."/>
            <person name="Scott K."/>
            <person name="Konkel Z."/>
            <person name="Mondo S.J."/>
            <person name="Kuo A."/>
            <person name="Hayes R.D."/>
            <person name="Haridas S."/>
            <person name="Andreopoulos B."/>
            <person name="Riley R."/>
            <person name="LaButti K."/>
            <person name="Pangilinan J."/>
            <person name="Lipzen A."/>
            <person name="Amirebrahimi M."/>
            <person name="Yan J."/>
            <person name="Adam C."/>
            <person name="Keymanesh K."/>
            <person name="Ng V."/>
            <person name="Louie K."/>
            <person name="Northen T."/>
            <person name="Drula E."/>
            <person name="Henrissat B."/>
            <person name="Hsieh H.M."/>
            <person name="Youens-Clark K."/>
            <person name="Lutzoni F."/>
            <person name="Miadlikowska J."/>
            <person name="Eastwood D.C."/>
            <person name="Hamelin R.C."/>
            <person name="Grigoriev I.V."/>
            <person name="U'Ren J.M."/>
        </authorList>
    </citation>
    <scope>NUCLEOTIDE SEQUENCE [LARGE SCALE GENOMIC DNA]</scope>
    <source>
        <strain evidence="1 2">CBS 119005</strain>
    </source>
</reference>
<organism evidence="1 2">
    <name type="scientific">Hypoxylon rubiginosum</name>
    <dbReference type="NCBI Taxonomy" id="110542"/>
    <lineage>
        <taxon>Eukaryota</taxon>
        <taxon>Fungi</taxon>
        <taxon>Dikarya</taxon>
        <taxon>Ascomycota</taxon>
        <taxon>Pezizomycotina</taxon>
        <taxon>Sordariomycetes</taxon>
        <taxon>Xylariomycetidae</taxon>
        <taxon>Xylariales</taxon>
        <taxon>Hypoxylaceae</taxon>
        <taxon>Hypoxylon</taxon>
    </lineage>
</organism>
<keyword evidence="2" id="KW-1185">Reference proteome</keyword>
<dbReference type="Proteomes" id="UP001497700">
    <property type="component" value="Unassembled WGS sequence"/>
</dbReference>